<sequence>MDYIHVVLYVPTGEAFFQDKPSKGIFAKKGDTNVTAAVSMDRKPVNTLSSLSDQGDIRAHIRIMGREVMDLHQPHNMAAYK</sequence>
<name>A0ABY7E3N8_MYAAR</name>
<dbReference type="EMBL" id="CP111016">
    <property type="protein sequence ID" value="WAR04595.1"/>
    <property type="molecule type" value="Genomic_DNA"/>
</dbReference>
<evidence type="ECO:0000313" key="1">
    <source>
        <dbReference type="EMBL" id="WAR04595.1"/>
    </source>
</evidence>
<gene>
    <name evidence="1" type="ORF">MAR_019964</name>
</gene>
<dbReference type="Proteomes" id="UP001164746">
    <property type="component" value="Chromosome 5"/>
</dbReference>
<evidence type="ECO:0000313" key="2">
    <source>
        <dbReference type="Proteomes" id="UP001164746"/>
    </source>
</evidence>
<organism evidence="1 2">
    <name type="scientific">Mya arenaria</name>
    <name type="common">Soft-shell clam</name>
    <dbReference type="NCBI Taxonomy" id="6604"/>
    <lineage>
        <taxon>Eukaryota</taxon>
        <taxon>Metazoa</taxon>
        <taxon>Spiralia</taxon>
        <taxon>Lophotrochozoa</taxon>
        <taxon>Mollusca</taxon>
        <taxon>Bivalvia</taxon>
        <taxon>Autobranchia</taxon>
        <taxon>Heteroconchia</taxon>
        <taxon>Euheterodonta</taxon>
        <taxon>Imparidentia</taxon>
        <taxon>Neoheterodontei</taxon>
        <taxon>Myida</taxon>
        <taxon>Myoidea</taxon>
        <taxon>Myidae</taxon>
        <taxon>Mya</taxon>
    </lineage>
</organism>
<accession>A0ABY7E3N8</accession>
<proteinExistence type="predicted"/>
<reference evidence="1" key="1">
    <citation type="submission" date="2022-11" db="EMBL/GenBank/DDBJ databases">
        <title>Centuries of genome instability and evolution in soft-shell clam transmissible cancer (bioRxiv).</title>
        <authorList>
            <person name="Hart S.F.M."/>
            <person name="Yonemitsu M.A."/>
            <person name="Giersch R.M."/>
            <person name="Beal B.F."/>
            <person name="Arriagada G."/>
            <person name="Davis B.W."/>
            <person name="Ostrander E.A."/>
            <person name="Goff S.P."/>
            <person name="Metzger M.J."/>
        </authorList>
    </citation>
    <scope>NUCLEOTIDE SEQUENCE</scope>
    <source>
        <strain evidence="1">MELC-2E11</strain>
        <tissue evidence="1">Siphon/mantle</tissue>
    </source>
</reference>
<keyword evidence="2" id="KW-1185">Reference proteome</keyword>
<protein>
    <submittedName>
        <fullName evidence="1">Uncharacterized protein</fullName>
    </submittedName>
</protein>